<evidence type="ECO:0000313" key="6">
    <source>
        <dbReference type="EMBL" id="KAF7147090.1"/>
    </source>
</evidence>
<dbReference type="Pfam" id="PF18052">
    <property type="entry name" value="Rx_N"/>
    <property type="match status" value="1"/>
</dbReference>
<dbReference type="Proteomes" id="UP000626092">
    <property type="component" value="Unassembled WGS sequence"/>
</dbReference>
<dbReference type="Gene3D" id="3.80.10.10">
    <property type="entry name" value="Ribonuclease Inhibitor"/>
    <property type="match status" value="5"/>
</dbReference>
<dbReference type="AlphaFoldDB" id="A0A834LSL5"/>
<feature type="domain" description="R13L1/DRL21-like LRR repeat region" evidence="5">
    <location>
        <begin position="434"/>
        <end position="558"/>
    </location>
</feature>
<evidence type="ECO:0008006" key="8">
    <source>
        <dbReference type="Google" id="ProtNLM"/>
    </source>
</evidence>
<dbReference type="PANTHER" id="PTHR47186">
    <property type="entry name" value="LEUCINE-RICH REPEAT-CONTAINING PROTEIN 57"/>
    <property type="match status" value="1"/>
</dbReference>
<dbReference type="SUPFAM" id="SSF52058">
    <property type="entry name" value="L domain-like"/>
    <property type="match status" value="2"/>
</dbReference>
<dbReference type="InterPro" id="IPR056789">
    <property type="entry name" value="LRR_R13L1-DRL21"/>
</dbReference>
<evidence type="ECO:0000259" key="5">
    <source>
        <dbReference type="Pfam" id="PF25019"/>
    </source>
</evidence>
<gene>
    <name evidence="6" type="ORF">RHSIM_Rhsim03G0031500</name>
</gene>
<evidence type="ECO:0000256" key="3">
    <source>
        <dbReference type="ARBA" id="ARBA00022821"/>
    </source>
</evidence>
<evidence type="ECO:0000313" key="7">
    <source>
        <dbReference type="Proteomes" id="UP000626092"/>
    </source>
</evidence>
<proteinExistence type="predicted"/>
<reference evidence="6" key="1">
    <citation type="submission" date="2019-11" db="EMBL/GenBank/DDBJ databases">
        <authorList>
            <person name="Liu Y."/>
            <person name="Hou J."/>
            <person name="Li T.-Q."/>
            <person name="Guan C.-H."/>
            <person name="Wu X."/>
            <person name="Wu H.-Z."/>
            <person name="Ling F."/>
            <person name="Zhang R."/>
            <person name="Shi X.-G."/>
            <person name="Ren J.-P."/>
            <person name="Chen E.-F."/>
            <person name="Sun J.-M."/>
        </authorList>
    </citation>
    <scope>NUCLEOTIDE SEQUENCE</scope>
    <source>
        <strain evidence="6">Adult_tree_wgs_1</strain>
        <tissue evidence="6">Leaves</tissue>
    </source>
</reference>
<evidence type="ECO:0000256" key="1">
    <source>
        <dbReference type="ARBA" id="ARBA00022737"/>
    </source>
</evidence>
<dbReference type="GO" id="GO:0006952">
    <property type="term" value="P:defense response"/>
    <property type="evidence" value="ECO:0007669"/>
    <property type="project" value="UniProtKB-KW"/>
</dbReference>
<dbReference type="EMBL" id="WJXA01000003">
    <property type="protein sequence ID" value="KAF7147090.1"/>
    <property type="molecule type" value="Genomic_DNA"/>
</dbReference>
<dbReference type="Gene3D" id="1.20.5.4130">
    <property type="match status" value="1"/>
</dbReference>
<keyword evidence="2" id="KW-0547">Nucleotide-binding</keyword>
<keyword evidence="1" id="KW-0677">Repeat</keyword>
<evidence type="ECO:0000256" key="2">
    <source>
        <dbReference type="ARBA" id="ARBA00022741"/>
    </source>
</evidence>
<name>A0A834LSL5_RHOSS</name>
<evidence type="ECO:0000259" key="4">
    <source>
        <dbReference type="Pfam" id="PF18052"/>
    </source>
</evidence>
<feature type="domain" description="Disease resistance N-terminal" evidence="4">
    <location>
        <begin position="16"/>
        <end position="100"/>
    </location>
</feature>
<keyword evidence="7" id="KW-1185">Reference proteome</keyword>
<dbReference type="OrthoDB" id="37484at2759"/>
<dbReference type="Pfam" id="PF25019">
    <property type="entry name" value="LRR_R13L1-DRL21"/>
    <property type="match status" value="1"/>
</dbReference>
<organism evidence="6 7">
    <name type="scientific">Rhododendron simsii</name>
    <name type="common">Sims's rhododendron</name>
    <dbReference type="NCBI Taxonomy" id="118357"/>
    <lineage>
        <taxon>Eukaryota</taxon>
        <taxon>Viridiplantae</taxon>
        <taxon>Streptophyta</taxon>
        <taxon>Embryophyta</taxon>
        <taxon>Tracheophyta</taxon>
        <taxon>Spermatophyta</taxon>
        <taxon>Magnoliopsida</taxon>
        <taxon>eudicotyledons</taxon>
        <taxon>Gunneridae</taxon>
        <taxon>Pentapetalae</taxon>
        <taxon>asterids</taxon>
        <taxon>Ericales</taxon>
        <taxon>Ericaceae</taxon>
        <taxon>Ericoideae</taxon>
        <taxon>Rhodoreae</taxon>
        <taxon>Rhododendron</taxon>
    </lineage>
</organism>
<accession>A0A834LSL5</accession>
<dbReference type="InterPro" id="IPR041118">
    <property type="entry name" value="Rx_N"/>
</dbReference>
<keyword evidence="3" id="KW-0611">Plant defense</keyword>
<dbReference type="PANTHER" id="PTHR47186:SF42">
    <property type="entry name" value="DISEASE RESISTANCE RPP13-LIKE PROTEIN 1"/>
    <property type="match status" value="1"/>
</dbReference>
<dbReference type="InterPro" id="IPR032675">
    <property type="entry name" value="LRR_dom_sf"/>
</dbReference>
<comment type="caution">
    <text evidence="6">The sequence shown here is derived from an EMBL/GenBank/DDBJ whole genome shotgun (WGS) entry which is preliminary data.</text>
</comment>
<dbReference type="GO" id="GO:0000166">
    <property type="term" value="F:nucleotide binding"/>
    <property type="evidence" value="ECO:0007669"/>
    <property type="project" value="UniProtKB-KW"/>
</dbReference>
<protein>
    <recommendedName>
        <fullName evidence="8">Rx N-terminal domain-containing protein</fullName>
    </recommendedName>
</protein>
<sequence>MAATLVGGAFLGASFSVLLNRLTSPELVKFFRGRKHDERLLKKLKLKLLGLNKVLNDAESKQFTDRAVKEWLCELKDAVYHAEDLVDEIATEALRCKVEAEYQSDPNQVQSLISSFAKLFDDEIESKLERMIDLLEDFTNEKDVLGLREVVGETWSHRLPTTSLVDETCVYGRENDKEEIMKLVDVHFGERAWVCVSDVFDVLSVTRTIVEAVNGSALDGRDLNSLQRSNGKTSHFVMHDLVHDLAQSVSGDFYYRLEDGKPHGVLEKVRHLSYAQGTFDGFEKFKEIKEAKYLRSLLQIDRKINGKQWLSKKVLDEILSELTHLWLLSLPRYQIMELPYSIRNMIHLRLLDLSYTRINQLPKSLCTLYNLETLLLTNCHLLTTLPAELVKLISLRHLGLSGTNLNEMPMYISRLKDLLELTVFVVGKCSGSGINELKELHRLCGTIHISGLQNVTISSDALEAKMGEKKHLAKLVLEWGSPKEDSRIEREVLEKLEPHTNLKHLEIRNYRGSRFPTWLRDQSFRKMVSLRLENCEFCFSLPPLGQMCSLKELTIARMPGIVNVGYEYRGESESSCKPFESLETLRFEEMSEWVAWRELEAVEFSRLRKLEVIKCPKLIRDLPKKVPSLVRLEIKECPGLEASLPRTTSIRELVLEDCQGLKLEWQGVPSVETLEISSFGSLTKFESELLTLTNMKELKLEKCPRLLSFPKGMVPSTSCPPAACSQASGPSTDQAVGLEKSFNNLKELINNLKELIIWRCERIKKLVVPSTSCPLAARSQASGPSTSGPSANQAVGPEKSFNNLKELSIWWCSELVLPLSVEMGYCNTSLDRLSLDGCQSLKSLPLGLFPKLRFLKFFECANFETLLIPEEIELKNLASLEYLYFISCNNMVSFLRGGLPATNLALFSVTSCHKLKALPEQMHTLLPSLQSFYVNFCPEIESFPEGRLPSKLNCLDISGCKKLVGGRGDWGLHTLPSLRQFTLSGLESEYALESFPEEGLLPSTLTNLGLFHLQNLKSLNRRGLQLLFSLKYLYIGKCPQLKSLPGERLPTSLFVLRIADCPLLKPRCRQEEGEDWHKVAHVPVIIMDGEAIFDQVDLGPIGHDEVFDASTCM</sequence>